<keyword evidence="4 6" id="KW-0371">Homeobox</keyword>
<feature type="compositionally biased region" description="Low complexity" evidence="8">
    <location>
        <begin position="82"/>
        <end position="99"/>
    </location>
</feature>
<dbReference type="Gene3D" id="1.10.10.60">
    <property type="entry name" value="Homeodomain-like"/>
    <property type="match status" value="1"/>
</dbReference>
<evidence type="ECO:0000256" key="5">
    <source>
        <dbReference type="ARBA" id="ARBA00038196"/>
    </source>
</evidence>
<evidence type="ECO:0000256" key="8">
    <source>
        <dbReference type="SAM" id="MobiDB-lite"/>
    </source>
</evidence>
<dbReference type="PANTHER" id="PTHR24333">
    <property type="entry name" value="HOMEO BOX HB9 LIKE A-RELATED"/>
    <property type="match status" value="1"/>
</dbReference>
<comment type="similarity">
    <text evidence="5">Belongs to the BAR homeobox family.</text>
</comment>
<evidence type="ECO:0000256" key="1">
    <source>
        <dbReference type="ARBA" id="ARBA00003263"/>
    </source>
</evidence>
<evidence type="ECO:0000313" key="10">
    <source>
        <dbReference type="EMBL" id="TNM99644.1"/>
    </source>
</evidence>
<name>A0A4Z2C610_9TELE</name>
<sequence>MVKYFSVDWLAQSHQSSAPSERETPACRPHVPCMVQPRPPASGGRYLQLKPKASRPAQRADLQEPGPGSAAVRPAGCVSPVSEMSGYSSGYESEAASSECPSVDEPEKEPQQRRVRTKFTTEQIAKLEKIFSKHKYLDAGERMRTAQRLGLTETQVRTWFQNRRMKLKREMQDCFAAEVPQVMFRPLPLVPLQHQSMLAQQQEHHHYHPPAGQAVYLLNVPHMVPRQPPRHQPYFY</sequence>
<accession>A0A4Z2C610</accession>
<evidence type="ECO:0000256" key="6">
    <source>
        <dbReference type="PROSITE-ProRule" id="PRU00108"/>
    </source>
</evidence>
<feature type="region of interest" description="Disordered" evidence="8">
    <location>
        <begin position="12"/>
        <end position="117"/>
    </location>
</feature>
<dbReference type="CDD" id="cd00086">
    <property type="entry name" value="homeodomain"/>
    <property type="match status" value="1"/>
</dbReference>
<evidence type="ECO:0000259" key="9">
    <source>
        <dbReference type="PROSITE" id="PS50071"/>
    </source>
</evidence>
<protein>
    <recommendedName>
        <fullName evidence="9">Homeobox domain-containing protein</fullName>
    </recommendedName>
</protein>
<dbReference type="InterPro" id="IPR000047">
    <property type="entry name" value="HTH_motif"/>
</dbReference>
<proteinExistence type="inferred from homology"/>
<dbReference type="PANTHER" id="PTHR24333:SF5">
    <property type="entry name" value="VENT HOMEOBOX"/>
    <property type="match status" value="1"/>
</dbReference>
<dbReference type="GO" id="GO:0005634">
    <property type="term" value="C:nucleus"/>
    <property type="evidence" value="ECO:0007669"/>
    <property type="project" value="UniProtKB-SubCell"/>
</dbReference>
<comment type="subcellular location">
    <subcellularLocation>
        <location evidence="2 6 7">Nucleus</location>
    </subcellularLocation>
</comment>
<dbReference type="InterPro" id="IPR050848">
    <property type="entry name" value="Homeobox_TF"/>
</dbReference>
<dbReference type="GO" id="GO:0003677">
    <property type="term" value="F:DNA binding"/>
    <property type="evidence" value="ECO:0007669"/>
    <property type="project" value="UniProtKB-UniRule"/>
</dbReference>
<evidence type="ECO:0000256" key="4">
    <source>
        <dbReference type="ARBA" id="ARBA00023155"/>
    </source>
</evidence>
<dbReference type="EMBL" id="SWLE01000005">
    <property type="protein sequence ID" value="TNM99644.1"/>
    <property type="molecule type" value="Genomic_DNA"/>
</dbReference>
<evidence type="ECO:0000256" key="7">
    <source>
        <dbReference type="RuleBase" id="RU000682"/>
    </source>
</evidence>
<comment type="function">
    <text evidence="1">Sequence-specific transcription factor which is part of a developmental regulatory system that provides cells with specific positional identities on the anterior-posterior axis.</text>
</comment>
<comment type="caution">
    <text evidence="10">The sequence shown here is derived from an EMBL/GenBank/DDBJ whole genome shotgun (WGS) entry which is preliminary data.</text>
</comment>
<dbReference type="SMART" id="SM00389">
    <property type="entry name" value="HOX"/>
    <property type="match status" value="1"/>
</dbReference>
<keyword evidence="3 6" id="KW-0238">DNA-binding</keyword>
<gene>
    <name evidence="10" type="ORF">fugu_012677</name>
</gene>
<dbReference type="SUPFAM" id="SSF46689">
    <property type="entry name" value="Homeodomain-like"/>
    <property type="match status" value="1"/>
</dbReference>
<keyword evidence="6 7" id="KW-0539">Nucleus</keyword>
<feature type="DNA-binding region" description="Homeobox" evidence="6">
    <location>
        <begin position="112"/>
        <end position="171"/>
    </location>
</feature>
<evidence type="ECO:0000313" key="11">
    <source>
        <dbReference type="Proteomes" id="UP000516260"/>
    </source>
</evidence>
<feature type="domain" description="Homeobox" evidence="9">
    <location>
        <begin position="110"/>
        <end position="170"/>
    </location>
</feature>
<dbReference type="AlphaFoldDB" id="A0A4Z2C610"/>
<dbReference type="InterPro" id="IPR009057">
    <property type="entry name" value="Homeodomain-like_sf"/>
</dbReference>
<dbReference type="Pfam" id="PF00046">
    <property type="entry name" value="Homeodomain"/>
    <property type="match status" value="1"/>
</dbReference>
<evidence type="ECO:0000256" key="3">
    <source>
        <dbReference type="ARBA" id="ARBA00023125"/>
    </source>
</evidence>
<dbReference type="PRINTS" id="PR00031">
    <property type="entry name" value="HTHREPRESSR"/>
</dbReference>
<dbReference type="PROSITE" id="PS50071">
    <property type="entry name" value="HOMEOBOX_2"/>
    <property type="match status" value="1"/>
</dbReference>
<dbReference type="InterPro" id="IPR001356">
    <property type="entry name" value="HD"/>
</dbReference>
<keyword evidence="11" id="KW-1185">Reference proteome</keyword>
<organism evidence="10 11">
    <name type="scientific">Takifugu bimaculatus</name>
    <dbReference type="NCBI Taxonomy" id="433685"/>
    <lineage>
        <taxon>Eukaryota</taxon>
        <taxon>Metazoa</taxon>
        <taxon>Chordata</taxon>
        <taxon>Craniata</taxon>
        <taxon>Vertebrata</taxon>
        <taxon>Euteleostomi</taxon>
        <taxon>Actinopterygii</taxon>
        <taxon>Neopterygii</taxon>
        <taxon>Teleostei</taxon>
        <taxon>Neoteleostei</taxon>
        <taxon>Acanthomorphata</taxon>
        <taxon>Eupercaria</taxon>
        <taxon>Tetraodontiformes</taxon>
        <taxon>Tetradontoidea</taxon>
        <taxon>Tetraodontidae</taxon>
        <taxon>Takifugu</taxon>
    </lineage>
</organism>
<evidence type="ECO:0000256" key="2">
    <source>
        <dbReference type="ARBA" id="ARBA00004123"/>
    </source>
</evidence>
<reference evidence="10 11" key="1">
    <citation type="submission" date="2019-04" db="EMBL/GenBank/DDBJ databases">
        <title>The sequence and de novo assembly of Takifugu bimaculatus genome using PacBio and Hi-C technologies.</title>
        <authorList>
            <person name="Xu P."/>
            <person name="Liu B."/>
            <person name="Zhou Z."/>
        </authorList>
    </citation>
    <scope>NUCLEOTIDE SEQUENCE [LARGE SCALE GENOMIC DNA]</scope>
    <source>
        <strain evidence="10">TB-2018</strain>
        <tissue evidence="10">Muscle</tissue>
    </source>
</reference>
<dbReference type="Proteomes" id="UP000516260">
    <property type="component" value="Chromosome 13"/>
</dbReference>